<dbReference type="EMBL" id="PGCJ01000012">
    <property type="protein sequence ID" value="PLW57277.1"/>
    <property type="molecule type" value="Genomic_DNA"/>
</dbReference>
<protein>
    <submittedName>
        <fullName evidence="3">Uncharacterized protein</fullName>
    </submittedName>
</protein>
<gene>
    <name evidence="3" type="ORF">PCANC_02422</name>
</gene>
<name>A0A2N5W4W4_9BASI</name>
<keyword evidence="4" id="KW-1185">Reference proteome</keyword>
<feature type="region of interest" description="Disordered" evidence="1">
    <location>
        <begin position="111"/>
        <end position="151"/>
    </location>
</feature>
<dbReference type="Proteomes" id="UP000235388">
    <property type="component" value="Unassembled WGS sequence"/>
</dbReference>
<feature type="chain" id="PRO_5014704563" evidence="2">
    <location>
        <begin position="29"/>
        <end position="616"/>
    </location>
</feature>
<evidence type="ECO:0000313" key="4">
    <source>
        <dbReference type="Proteomes" id="UP000235388"/>
    </source>
</evidence>
<comment type="caution">
    <text evidence="3">The sequence shown here is derived from an EMBL/GenBank/DDBJ whole genome shotgun (WGS) entry which is preliminary data.</text>
</comment>
<feature type="signal peptide" evidence="2">
    <location>
        <begin position="1"/>
        <end position="28"/>
    </location>
</feature>
<accession>A0A2N5W4W4</accession>
<evidence type="ECO:0000313" key="3">
    <source>
        <dbReference type="EMBL" id="PLW57277.1"/>
    </source>
</evidence>
<organism evidence="3 4">
    <name type="scientific">Puccinia coronata f. sp. avenae</name>
    <dbReference type="NCBI Taxonomy" id="200324"/>
    <lineage>
        <taxon>Eukaryota</taxon>
        <taxon>Fungi</taxon>
        <taxon>Dikarya</taxon>
        <taxon>Basidiomycota</taxon>
        <taxon>Pucciniomycotina</taxon>
        <taxon>Pucciniomycetes</taxon>
        <taxon>Pucciniales</taxon>
        <taxon>Pucciniaceae</taxon>
        <taxon>Puccinia</taxon>
    </lineage>
</organism>
<dbReference type="OrthoDB" id="2507219at2759"/>
<dbReference type="AlphaFoldDB" id="A0A2N5W4W4"/>
<evidence type="ECO:0000256" key="2">
    <source>
        <dbReference type="SAM" id="SignalP"/>
    </source>
</evidence>
<evidence type="ECO:0000256" key="1">
    <source>
        <dbReference type="SAM" id="MobiDB-lite"/>
    </source>
</evidence>
<proteinExistence type="predicted"/>
<feature type="compositionally biased region" description="Polar residues" evidence="1">
    <location>
        <begin position="120"/>
        <end position="150"/>
    </location>
</feature>
<keyword evidence="2" id="KW-0732">Signal</keyword>
<sequence>MSFLKTIAHHRFLSCLCLGLAFLATALANFAGHLCDSATHQYATRAYPFAVLSPDHHSRVAPSDGMMREGEEYQLFHGHQPSEPTRSMSREDLPYGNNLASSIRAELSYHPYPPHAQVGRSDSTLANPSLVPPNQLTDQTLPNPSESQEAASGYSYGNVRMNPLSTNLRTVLQQYDFKPFFRNYFTASGDFAIPPLKRRQDAFKVELDIMKYYTQNTDKTIPSTVDLKSPMLIILKKGILKGLAPDAIIATLTSHYRNLILFMHKIYEETMDNQGMPLVAQTQHQEEMLKWLYLELFHTTLSPERKDFSDHLTGPIQVKLMKYFSQSKYPEFLPTTALWLLEEFQKKYSMNKNAFGETHFFQAKLTDKTQVGIKNLFEYVPELVQKIRRSGIKTLVWQAERMDWLVDSVMEVFKEQMVEYSEKPLQVKHIHPTLPIGMFESEFMASIHHSHQIRILKPQAPSPLEKIEVTRVMQSLLRQVDLFHCYLLNGLKTLGKDISNSRDRRRSMLMWLIESYLKPADGLPIHGLAPITKNHAYYDHLFQQNSLNLFGPVQRTLITYLTKSQHDSVRAKAEKERVILVVTWYAHHFPDEITNFFQQLDHSTKKAKKPRKNLIT</sequence>
<reference evidence="3 4" key="1">
    <citation type="submission" date="2017-11" db="EMBL/GenBank/DDBJ databases">
        <title>De novo assembly and phasing of dikaryotic genomes from two isolates of Puccinia coronata f. sp. avenae, the causal agent of oat crown rust.</title>
        <authorList>
            <person name="Miller M.E."/>
            <person name="Zhang Y."/>
            <person name="Omidvar V."/>
            <person name="Sperschneider J."/>
            <person name="Schwessinger B."/>
            <person name="Raley C."/>
            <person name="Palmer J.M."/>
            <person name="Garnica D."/>
            <person name="Upadhyaya N."/>
            <person name="Rathjen J."/>
            <person name="Taylor J.M."/>
            <person name="Park R.F."/>
            <person name="Dodds P.N."/>
            <person name="Hirsch C.D."/>
            <person name="Kianian S.F."/>
            <person name="Figueroa M."/>
        </authorList>
    </citation>
    <scope>NUCLEOTIDE SEQUENCE [LARGE SCALE GENOMIC DNA]</scope>
    <source>
        <strain evidence="3">12NC29</strain>
    </source>
</reference>